<reference evidence="2 3" key="1">
    <citation type="submission" date="2024-03" db="EMBL/GenBank/DDBJ databases">
        <title>Genome-scale model development and genomic sequencing of the oleaginous clade Lipomyces.</title>
        <authorList>
            <consortium name="Lawrence Berkeley National Laboratory"/>
            <person name="Czajka J.J."/>
            <person name="Han Y."/>
            <person name="Kim J."/>
            <person name="Mondo S.J."/>
            <person name="Hofstad B.A."/>
            <person name="Robles A."/>
            <person name="Haridas S."/>
            <person name="Riley R."/>
            <person name="LaButti K."/>
            <person name="Pangilinan J."/>
            <person name="Andreopoulos W."/>
            <person name="Lipzen A."/>
            <person name="Yan J."/>
            <person name="Wang M."/>
            <person name="Ng V."/>
            <person name="Grigoriev I.V."/>
            <person name="Spatafora J.W."/>
            <person name="Magnuson J.K."/>
            <person name="Baker S.E."/>
            <person name="Pomraning K.R."/>
        </authorList>
    </citation>
    <scope>NUCLEOTIDE SEQUENCE [LARGE SCALE GENOMIC DNA]</scope>
    <source>
        <strain evidence="2 3">Phaff 52-87</strain>
    </source>
</reference>
<feature type="region of interest" description="Disordered" evidence="1">
    <location>
        <begin position="682"/>
        <end position="741"/>
    </location>
</feature>
<accession>A0ABR1EXW4</accession>
<feature type="compositionally biased region" description="Polar residues" evidence="1">
    <location>
        <begin position="138"/>
        <end position="155"/>
    </location>
</feature>
<dbReference type="Proteomes" id="UP001498771">
    <property type="component" value="Unassembled WGS sequence"/>
</dbReference>
<feature type="compositionally biased region" description="Acidic residues" evidence="1">
    <location>
        <begin position="731"/>
        <end position="741"/>
    </location>
</feature>
<comment type="caution">
    <text evidence="2">The sequence shown here is derived from an EMBL/GenBank/DDBJ whole genome shotgun (WGS) entry which is preliminary data.</text>
</comment>
<evidence type="ECO:0000256" key="1">
    <source>
        <dbReference type="SAM" id="MobiDB-lite"/>
    </source>
</evidence>
<dbReference type="GeneID" id="90039875"/>
<evidence type="ECO:0000313" key="2">
    <source>
        <dbReference type="EMBL" id="KAK7202448.1"/>
    </source>
</evidence>
<evidence type="ECO:0000313" key="3">
    <source>
        <dbReference type="Proteomes" id="UP001498771"/>
    </source>
</evidence>
<feature type="compositionally biased region" description="Basic and acidic residues" evidence="1">
    <location>
        <begin position="476"/>
        <end position="485"/>
    </location>
</feature>
<gene>
    <name evidence="2" type="ORF">BZA70DRAFT_292220</name>
</gene>
<organism evidence="2 3">
    <name type="scientific">Myxozyma melibiosi</name>
    <dbReference type="NCBI Taxonomy" id="54550"/>
    <lineage>
        <taxon>Eukaryota</taxon>
        <taxon>Fungi</taxon>
        <taxon>Dikarya</taxon>
        <taxon>Ascomycota</taxon>
        <taxon>Saccharomycotina</taxon>
        <taxon>Lipomycetes</taxon>
        <taxon>Lipomycetales</taxon>
        <taxon>Lipomycetaceae</taxon>
        <taxon>Myxozyma</taxon>
    </lineage>
</organism>
<feature type="compositionally biased region" description="Polar residues" evidence="1">
    <location>
        <begin position="292"/>
        <end position="308"/>
    </location>
</feature>
<protein>
    <submittedName>
        <fullName evidence="2">Uncharacterized protein</fullName>
    </submittedName>
</protein>
<keyword evidence="3" id="KW-1185">Reference proteome</keyword>
<name>A0ABR1EXW4_9ASCO</name>
<feature type="compositionally biased region" description="Low complexity" evidence="1">
    <location>
        <begin position="682"/>
        <end position="717"/>
    </location>
</feature>
<dbReference type="EMBL" id="JBBJBU010000017">
    <property type="protein sequence ID" value="KAK7202448.1"/>
    <property type="molecule type" value="Genomic_DNA"/>
</dbReference>
<feature type="region of interest" description="Disordered" evidence="1">
    <location>
        <begin position="288"/>
        <end position="308"/>
    </location>
</feature>
<feature type="region of interest" description="Disordered" evidence="1">
    <location>
        <begin position="135"/>
        <end position="159"/>
    </location>
</feature>
<feature type="region of interest" description="Disordered" evidence="1">
    <location>
        <begin position="462"/>
        <end position="492"/>
    </location>
</feature>
<proteinExistence type="predicted"/>
<dbReference type="RefSeq" id="XP_064765481.1">
    <property type="nucleotide sequence ID" value="XM_064914363.1"/>
</dbReference>
<feature type="region of interest" description="Disordered" evidence="1">
    <location>
        <begin position="170"/>
        <end position="189"/>
    </location>
</feature>
<sequence length="813" mass="88936">MRFTFKFTPTNLNLFFSTDPQDAAGSVHFNVLQTPQRMEFQFMHDSNVSFPSSTVPNAEFDSDYYNSTYADHDFLTSSYEVLPDNSISEETTGQPDASEPTISNEYRASYGSTHVGHSDNLETIDSAQSIDQIKPEPQTATGSDDSSSPSEQFVSENDDPAELEPATLATTTPLSANFPVRQPSPETSSRALTAREIILTMIGHHSVTRGAYLGNGTQALTPGQAAGRLILDLIQLPRLTPGQAAGRLILEMIKPKSSVDHGTLDVVNNRGSVVYSDPAIVYFLRGPETESEQPAGSSSASTQENDSSSEILIQKHRSVSAPNRPSVPVRRFYRFSSFEGICTEPLDYFVCKTPHSAQTHRAAAAESQPAEIKVRHQLRSSERKKKSYGEIKQSVAATTTKEDCTAQPEFDLLSQLPIDPVQLLVQKFEALQATIPDPKFLHSKFYRSRASSRSVLSGIRENVVDGPSQKASEPIEPEKSDEPKPIVDGPSEAIQEDHLSGSATVSTGMQLVLRHEAYHLDNPAPVFRRIVLPDWVLLVLQSPFGPSISRELALSVRGPLDLLAPPELSALVLYRSSSRQTPLALPPAPEPVSDRQLVLYRQSTFEAVPLSLPELVRDRGFVLYRALTVKQGLLALPAPFETHDRELEQEKAIAAAAPTTSGASHIDARPSLTLDTELAISSMEDSSPATESSSLELSPLSNPSLPASSPASSVPSPNTVLEKPEPFSQDGTEEDASHDDELDYEMDYSPAIPDEIEYYRGEGDSSIHTNCPSDWYFPDYEQGLDGGDGSHYQISDMEPCLSIFLIDESTIPW</sequence>